<dbReference type="GO" id="GO:0009264">
    <property type="term" value="P:deoxyribonucleotide catabolic process"/>
    <property type="evidence" value="ECO:0007669"/>
    <property type="project" value="UniProtKB-UniRule"/>
</dbReference>
<dbReference type="SMART" id="SM01133">
    <property type="entry name" value="DeoC"/>
    <property type="match status" value="1"/>
</dbReference>
<dbReference type="PIRSF" id="PIRSF001357">
    <property type="entry name" value="DeoC"/>
    <property type="match status" value="1"/>
</dbReference>
<dbReference type="Proteomes" id="UP000247807">
    <property type="component" value="Unassembled WGS sequence"/>
</dbReference>
<evidence type="ECO:0000256" key="2">
    <source>
        <dbReference type="ARBA" id="ARBA00023270"/>
    </source>
</evidence>
<keyword evidence="2" id="KW-0704">Schiff base</keyword>
<evidence type="ECO:0000256" key="1">
    <source>
        <dbReference type="ARBA" id="ARBA00022490"/>
    </source>
</evidence>
<keyword evidence="1" id="KW-0963">Cytoplasm</keyword>
<dbReference type="InterPro" id="IPR011343">
    <property type="entry name" value="DeoC"/>
</dbReference>
<gene>
    <name evidence="4" type="primary">deoC</name>
    <name evidence="4" type="ORF">DNJ73_02160</name>
</gene>
<evidence type="ECO:0000256" key="3">
    <source>
        <dbReference type="NCBIfam" id="TIGR00126"/>
    </source>
</evidence>
<sequence length="227" mass="24411">MGKNSLQEAYSNISNVIHQAVLNPHLDKETLIQICNGSQQIGFAGLCTSLSNIPIARERLGSKSTTKLISVIAFPFGFIPISNKLKEAEYAIENGAEELDFVPNYFALEDGNIENFAEEINQLSELGTPVKVIIDGNTLLNSSKLSLAINASIDAGATGIQIGNGFGQTLTKNQTQKVSKIVNNRCSIKAVGGIKTLDQAIEIMESGATYVGTTFGFEIAQEQKKKN</sequence>
<reference evidence="4 5" key="1">
    <citation type="journal article" date="2018" name="Appl. Environ. Microbiol.">
        <title>Genome rearrangement shapes Prochlorococcus ecological adaptation.</title>
        <authorList>
            <person name="Yan W."/>
            <person name="Wei S."/>
            <person name="Wang Q."/>
            <person name="Xiao X."/>
            <person name="Zeng Q."/>
            <person name="Jiao N."/>
            <person name="Zhang R."/>
        </authorList>
    </citation>
    <scope>NUCLEOTIDE SEQUENCE [LARGE SCALE GENOMIC DNA]</scope>
    <source>
        <strain evidence="4 5">XMU1408</strain>
    </source>
</reference>
<protein>
    <recommendedName>
        <fullName evidence="3">Deoxyribose-phosphate aldolase</fullName>
        <ecNumber evidence="3">4.1.2.4</ecNumber>
    </recommendedName>
</protein>
<dbReference type="EMBL" id="QJUE01000002">
    <property type="protein sequence ID" value="PYE02579.1"/>
    <property type="molecule type" value="Genomic_DNA"/>
</dbReference>
<dbReference type="SUPFAM" id="SSF51569">
    <property type="entry name" value="Aldolase"/>
    <property type="match status" value="1"/>
</dbReference>
<comment type="caution">
    <text evidence="4">The sequence shown here is derived from an EMBL/GenBank/DDBJ whole genome shotgun (WGS) entry which is preliminary data.</text>
</comment>
<dbReference type="PANTHER" id="PTHR10889">
    <property type="entry name" value="DEOXYRIBOSE-PHOSPHATE ALDOLASE"/>
    <property type="match status" value="1"/>
</dbReference>
<dbReference type="PANTHER" id="PTHR10889:SF1">
    <property type="entry name" value="DEOXYRIBOSE-PHOSPHATE ALDOLASE"/>
    <property type="match status" value="1"/>
</dbReference>
<evidence type="ECO:0000313" key="5">
    <source>
        <dbReference type="Proteomes" id="UP000247807"/>
    </source>
</evidence>
<organism evidence="4 5">
    <name type="scientific">Prochlorococcus marinus XMU1408</name>
    <dbReference type="NCBI Taxonomy" id="2213228"/>
    <lineage>
        <taxon>Bacteria</taxon>
        <taxon>Bacillati</taxon>
        <taxon>Cyanobacteriota</taxon>
        <taxon>Cyanophyceae</taxon>
        <taxon>Synechococcales</taxon>
        <taxon>Prochlorococcaceae</taxon>
        <taxon>Prochlorococcus</taxon>
    </lineage>
</organism>
<dbReference type="EC" id="4.1.2.4" evidence="3"/>
<dbReference type="NCBIfam" id="TIGR00126">
    <property type="entry name" value="deoC"/>
    <property type="match status" value="1"/>
</dbReference>
<dbReference type="InterPro" id="IPR002915">
    <property type="entry name" value="DeoC/FbaB/LacD_aldolase"/>
</dbReference>
<dbReference type="GO" id="GO:0016052">
    <property type="term" value="P:carbohydrate catabolic process"/>
    <property type="evidence" value="ECO:0007669"/>
    <property type="project" value="TreeGrafter"/>
</dbReference>
<dbReference type="GO" id="GO:0004139">
    <property type="term" value="F:deoxyribose-phosphate aldolase activity"/>
    <property type="evidence" value="ECO:0007669"/>
    <property type="project" value="UniProtKB-UniRule"/>
</dbReference>
<dbReference type="InterPro" id="IPR013785">
    <property type="entry name" value="Aldolase_TIM"/>
</dbReference>
<dbReference type="AlphaFoldDB" id="A0A318R929"/>
<accession>A0A318R929</accession>
<proteinExistence type="predicted"/>
<dbReference type="RefSeq" id="WP_158466077.1">
    <property type="nucleotide sequence ID" value="NZ_QJUE01000002.1"/>
</dbReference>
<evidence type="ECO:0000313" key="4">
    <source>
        <dbReference type="EMBL" id="PYE02579.1"/>
    </source>
</evidence>
<dbReference type="Gene3D" id="3.20.20.70">
    <property type="entry name" value="Aldolase class I"/>
    <property type="match status" value="1"/>
</dbReference>
<name>A0A318R929_PROMR</name>
<dbReference type="GO" id="GO:0005737">
    <property type="term" value="C:cytoplasm"/>
    <property type="evidence" value="ECO:0007669"/>
    <property type="project" value="InterPro"/>
</dbReference>
<dbReference type="OrthoDB" id="9778711at2"/>